<comment type="caution">
    <text evidence="1">The sequence shown here is derived from an EMBL/GenBank/DDBJ whole genome shotgun (WGS) entry which is preliminary data.</text>
</comment>
<organism evidence="1 2">
    <name type="scientific">Actinoplanes utahensis</name>
    <dbReference type="NCBI Taxonomy" id="1869"/>
    <lineage>
        <taxon>Bacteria</taxon>
        <taxon>Bacillati</taxon>
        <taxon>Actinomycetota</taxon>
        <taxon>Actinomycetes</taxon>
        <taxon>Micromonosporales</taxon>
        <taxon>Micromonosporaceae</taxon>
        <taxon>Actinoplanes</taxon>
    </lineage>
</organism>
<dbReference type="STRING" id="1869.MB27_28585"/>
<reference evidence="1 2" key="1">
    <citation type="submission" date="2014-10" db="EMBL/GenBank/DDBJ databases">
        <title>Draft genome sequence of Actinoplanes utahensis NRRL 12052.</title>
        <authorList>
            <person name="Velasco-Bucheli B."/>
            <person name="del Cerro C."/>
            <person name="Hormigo D."/>
            <person name="Garcia J.L."/>
            <person name="Acebal C."/>
            <person name="Arroyo M."/>
            <person name="de la Mata I."/>
        </authorList>
    </citation>
    <scope>NUCLEOTIDE SEQUENCE [LARGE SCALE GENOMIC DNA]</scope>
    <source>
        <strain evidence="1 2">NRRL 12052</strain>
    </source>
</reference>
<gene>
    <name evidence="1" type="ORF">MB27_28585</name>
</gene>
<dbReference type="Proteomes" id="UP000054537">
    <property type="component" value="Unassembled WGS sequence"/>
</dbReference>
<evidence type="ECO:0000313" key="1">
    <source>
        <dbReference type="EMBL" id="KHD74479.1"/>
    </source>
</evidence>
<name>A0A0A6UJI8_ACTUT</name>
<dbReference type="RefSeq" id="WP_043529473.1">
    <property type="nucleotide sequence ID" value="NZ_BAABKU010000010.1"/>
</dbReference>
<keyword evidence="2" id="KW-1185">Reference proteome</keyword>
<dbReference type="OrthoDB" id="3298713at2"/>
<proteinExistence type="predicted"/>
<dbReference type="EMBL" id="JRTT01000043">
    <property type="protein sequence ID" value="KHD74479.1"/>
    <property type="molecule type" value="Genomic_DNA"/>
</dbReference>
<dbReference type="AlphaFoldDB" id="A0A0A6UJI8"/>
<protein>
    <submittedName>
        <fullName evidence="1">Uncharacterized protein</fullName>
    </submittedName>
</protein>
<sequence length="88" mass="9384">MAGVAGLDEPTEASVIAELAGTVGAENAEMLWVIVCRRLKVSRPVTDPQHLIKATETLMELGDVLRVSGRSAKVRLITYRALEAALPG</sequence>
<accession>A0A0A6UJI8</accession>
<evidence type="ECO:0000313" key="2">
    <source>
        <dbReference type="Proteomes" id="UP000054537"/>
    </source>
</evidence>